<dbReference type="KEGG" id="ovb:NB640_01245"/>
<dbReference type="PANTHER" id="PTHR33508:SF1">
    <property type="entry name" value="UPF0056 MEMBRANE PROTEIN YHCE"/>
    <property type="match status" value="1"/>
</dbReference>
<evidence type="ECO:0000256" key="1">
    <source>
        <dbReference type="ARBA" id="ARBA00004651"/>
    </source>
</evidence>
<proteinExistence type="inferred from homology"/>
<keyword evidence="6 7" id="KW-0472">Membrane</keyword>
<evidence type="ECO:0000313" key="8">
    <source>
        <dbReference type="EMBL" id="WAW10321.1"/>
    </source>
</evidence>
<evidence type="ECO:0000256" key="2">
    <source>
        <dbReference type="ARBA" id="ARBA00009784"/>
    </source>
</evidence>
<evidence type="ECO:0000256" key="3">
    <source>
        <dbReference type="ARBA" id="ARBA00022475"/>
    </source>
</evidence>
<accession>A0A9E9P4P0</accession>
<dbReference type="Pfam" id="PF01914">
    <property type="entry name" value="MarC"/>
    <property type="match status" value="1"/>
</dbReference>
<evidence type="ECO:0000256" key="7">
    <source>
        <dbReference type="RuleBase" id="RU362048"/>
    </source>
</evidence>
<feature type="transmembrane region" description="Helical" evidence="7">
    <location>
        <begin position="125"/>
        <end position="142"/>
    </location>
</feature>
<dbReference type="RefSeq" id="WP_269309331.1">
    <property type="nucleotide sequence ID" value="NZ_CP098242.1"/>
</dbReference>
<dbReference type="PANTHER" id="PTHR33508">
    <property type="entry name" value="UPF0056 MEMBRANE PROTEIN YHCE"/>
    <property type="match status" value="1"/>
</dbReference>
<dbReference type="GO" id="GO:0005886">
    <property type="term" value="C:plasma membrane"/>
    <property type="evidence" value="ECO:0007669"/>
    <property type="project" value="UniProtKB-SubCell"/>
</dbReference>
<keyword evidence="4 7" id="KW-0812">Transmembrane</keyword>
<evidence type="ECO:0000313" key="9">
    <source>
        <dbReference type="Proteomes" id="UP001156215"/>
    </source>
</evidence>
<feature type="transmembrane region" description="Helical" evidence="7">
    <location>
        <begin position="25"/>
        <end position="45"/>
    </location>
</feature>
<evidence type="ECO:0000256" key="4">
    <source>
        <dbReference type="ARBA" id="ARBA00022692"/>
    </source>
</evidence>
<protein>
    <recommendedName>
        <fullName evidence="7">UPF0056 membrane protein</fullName>
    </recommendedName>
</protein>
<keyword evidence="5 7" id="KW-1133">Transmembrane helix</keyword>
<dbReference type="InterPro" id="IPR002771">
    <property type="entry name" value="Multi_antbiot-R_MarC"/>
</dbReference>
<feature type="transmembrane region" description="Helical" evidence="7">
    <location>
        <begin position="193"/>
        <end position="214"/>
    </location>
</feature>
<gene>
    <name evidence="8" type="ORF">NB640_01245</name>
</gene>
<keyword evidence="3" id="KW-1003">Cell membrane</keyword>
<dbReference type="AlphaFoldDB" id="A0A9E9P4P0"/>
<dbReference type="EMBL" id="CP098242">
    <property type="protein sequence ID" value="WAW10321.1"/>
    <property type="molecule type" value="Genomic_DNA"/>
</dbReference>
<keyword evidence="9" id="KW-1185">Reference proteome</keyword>
<comment type="similarity">
    <text evidence="2 7">Belongs to the UPF0056 (MarC) family.</text>
</comment>
<organism evidence="8 9">
    <name type="scientific">Oxalobacter vibrioformis</name>
    <dbReference type="NCBI Taxonomy" id="933080"/>
    <lineage>
        <taxon>Bacteria</taxon>
        <taxon>Pseudomonadati</taxon>
        <taxon>Pseudomonadota</taxon>
        <taxon>Betaproteobacteria</taxon>
        <taxon>Burkholderiales</taxon>
        <taxon>Oxalobacteraceae</taxon>
        <taxon>Oxalobacter</taxon>
    </lineage>
</organism>
<name>A0A9E9P4P0_9BURK</name>
<evidence type="ECO:0000256" key="6">
    <source>
        <dbReference type="ARBA" id="ARBA00023136"/>
    </source>
</evidence>
<dbReference type="NCBIfam" id="TIGR00427">
    <property type="entry name" value="NAAT family transporter"/>
    <property type="match status" value="1"/>
</dbReference>
<feature type="transmembrane region" description="Helical" evidence="7">
    <location>
        <begin position="82"/>
        <end position="104"/>
    </location>
</feature>
<evidence type="ECO:0000256" key="5">
    <source>
        <dbReference type="ARBA" id="ARBA00022989"/>
    </source>
</evidence>
<feature type="transmembrane region" description="Helical" evidence="7">
    <location>
        <begin position="57"/>
        <end position="76"/>
    </location>
</feature>
<dbReference type="Proteomes" id="UP001156215">
    <property type="component" value="Chromosome"/>
</dbReference>
<feature type="transmembrane region" description="Helical" evidence="7">
    <location>
        <begin position="154"/>
        <end position="172"/>
    </location>
</feature>
<sequence length="219" mass="22996">MKREECFMGEAFAAVGLTLKKTLTLVALVDPLLAIPLFVAATNGYDTGFRYRYSRQLGLTVAVSLLAGGLFGLHFLNFMGVSLGAIQIGGGAIMFVVALAMVVAKNESVKYTRDESEDAASGPSIVPLGIPLLAGPAALSYVMATSRVTTLEDILPVFLPPVVVGLTTWICFRVASRGGGMLPSSVLKVIERLAGFFLTAVAVEMMGSGLKAMFPSLTA</sequence>
<reference evidence="8" key="1">
    <citation type="journal article" date="2022" name="Front. Microbiol.">
        <title>New perspectives on an old grouping: The genomic and phenotypic variability of Oxalobacter formigenes and the implications for calcium oxalate stone prevention.</title>
        <authorList>
            <person name="Chmiel J.A."/>
            <person name="Carr C."/>
            <person name="Stuivenberg G.A."/>
            <person name="Venema R."/>
            <person name="Chanyi R.M."/>
            <person name="Al K.F."/>
            <person name="Giguere D."/>
            <person name="Say H."/>
            <person name="Akouris P.P."/>
            <person name="Dominguez Romero S.A."/>
            <person name="Kwong A."/>
            <person name="Tai V."/>
            <person name="Koval S.F."/>
            <person name="Razvi H."/>
            <person name="Bjazevic J."/>
            <person name="Burton J.P."/>
        </authorList>
    </citation>
    <scope>NUCLEOTIDE SEQUENCE</scope>
    <source>
        <strain evidence="8">WoOx3</strain>
    </source>
</reference>
<comment type="subcellular location">
    <subcellularLocation>
        <location evidence="1 7">Cell membrane</location>
        <topology evidence="1 7">Multi-pass membrane protein</topology>
    </subcellularLocation>
</comment>